<sequence>MKRDSAEVVIIGGGIIGMAIAYYTAKLGMDVAVVERGEIGGGTSSKCDGNILAIDKDPGFDSQMSLKSQQLIAALVHELDEEFEYRAPGSILVCESEEEMIAAERWVKRQQEAGLPFHMLDRNDLREEWPYMADDLLGGLECETDSTVNPVLLTYSLAATARRHGARMMTHTQVKSILLDEKRRVRGVETSTGTIRANSVIIAAGVWSAILGRSVGIDLPIEPRKGHILVASRSTNIGKRKVMEFGYLISKFGGRRKVDPEMEKYGVALVFEPTASQNFLIGSSRQFVGMDSRVDQYVIRLIAERAIRFFPVMEHIPMLRAYAGLRPWTPDHLPIVSSIDEVPGLYVAAGHEGDGISLAAVTGKAVSEMLSESPTCIPTEPLRYDRFLTGRVHQEVVI</sequence>
<dbReference type="Gene3D" id="3.50.50.60">
    <property type="entry name" value="FAD/NAD(P)-binding domain"/>
    <property type="match status" value="1"/>
</dbReference>
<dbReference type="SUPFAM" id="SSF51905">
    <property type="entry name" value="FAD/NAD(P)-binding domain"/>
    <property type="match status" value="1"/>
</dbReference>
<keyword evidence="5" id="KW-1185">Reference proteome</keyword>
<dbReference type="GO" id="GO:0005737">
    <property type="term" value="C:cytoplasm"/>
    <property type="evidence" value="ECO:0007669"/>
    <property type="project" value="TreeGrafter"/>
</dbReference>
<accession>A0A5S5CH87</accession>
<evidence type="ECO:0000313" key="5">
    <source>
        <dbReference type="Proteomes" id="UP000323257"/>
    </source>
</evidence>
<dbReference type="OrthoDB" id="9794226at2"/>
<evidence type="ECO:0000256" key="1">
    <source>
        <dbReference type="ARBA" id="ARBA00023002"/>
    </source>
</evidence>
<dbReference type="PANTHER" id="PTHR13847">
    <property type="entry name" value="SARCOSINE DEHYDROGENASE-RELATED"/>
    <property type="match status" value="1"/>
</dbReference>
<keyword evidence="2" id="KW-1133">Transmembrane helix</keyword>
<dbReference type="Gene3D" id="3.30.9.10">
    <property type="entry name" value="D-Amino Acid Oxidase, subunit A, domain 2"/>
    <property type="match status" value="1"/>
</dbReference>
<dbReference type="SUPFAM" id="SSF54373">
    <property type="entry name" value="FAD-linked reductases, C-terminal domain"/>
    <property type="match status" value="1"/>
</dbReference>
<dbReference type="AlphaFoldDB" id="A0A5S5CH87"/>
<feature type="domain" description="FAD dependent oxidoreductase" evidence="3">
    <location>
        <begin position="8"/>
        <end position="369"/>
    </location>
</feature>
<gene>
    <name evidence="4" type="ORF">BCM02_10119</name>
</gene>
<reference evidence="4 5" key="1">
    <citation type="submission" date="2019-07" db="EMBL/GenBank/DDBJ databases">
        <title>Genomic Encyclopedia of Type Strains, Phase III (KMG-III): the genomes of soil and plant-associated and newly described type strains.</title>
        <authorList>
            <person name="Whitman W."/>
        </authorList>
    </citation>
    <scope>NUCLEOTIDE SEQUENCE [LARGE SCALE GENOMIC DNA]</scope>
    <source>
        <strain evidence="4 5">BL24</strain>
    </source>
</reference>
<dbReference type="InterPro" id="IPR006076">
    <property type="entry name" value="FAD-dep_OxRdtase"/>
</dbReference>
<dbReference type="InterPro" id="IPR036188">
    <property type="entry name" value="FAD/NAD-bd_sf"/>
</dbReference>
<dbReference type="Proteomes" id="UP000323257">
    <property type="component" value="Unassembled WGS sequence"/>
</dbReference>
<dbReference type="GO" id="GO:0016491">
    <property type="term" value="F:oxidoreductase activity"/>
    <property type="evidence" value="ECO:0007669"/>
    <property type="project" value="UniProtKB-KW"/>
</dbReference>
<keyword evidence="2" id="KW-0472">Membrane</keyword>
<dbReference type="Pfam" id="PF01266">
    <property type="entry name" value="DAO"/>
    <property type="match status" value="1"/>
</dbReference>
<proteinExistence type="predicted"/>
<dbReference type="RefSeq" id="WP_148927035.1">
    <property type="nucleotide sequence ID" value="NZ_VNHS01000001.1"/>
</dbReference>
<organism evidence="4 5">
    <name type="scientific">Paenibacillus methanolicus</name>
    <dbReference type="NCBI Taxonomy" id="582686"/>
    <lineage>
        <taxon>Bacteria</taxon>
        <taxon>Bacillati</taxon>
        <taxon>Bacillota</taxon>
        <taxon>Bacilli</taxon>
        <taxon>Bacillales</taxon>
        <taxon>Paenibacillaceae</taxon>
        <taxon>Paenibacillus</taxon>
    </lineage>
</organism>
<dbReference type="EMBL" id="VNHS01000001">
    <property type="protein sequence ID" value="TYP78904.1"/>
    <property type="molecule type" value="Genomic_DNA"/>
</dbReference>
<name>A0A5S5CH87_9BACL</name>
<evidence type="ECO:0000259" key="3">
    <source>
        <dbReference type="Pfam" id="PF01266"/>
    </source>
</evidence>
<feature type="transmembrane region" description="Helical" evidence="2">
    <location>
        <begin position="7"/>
        <end position="25"/>
    </location>
</feature>
<keyword evidence="1" id="KW-0560">Oxidoreductase</keyword>
<evidence type="ECO:0000256" key="2">
    <source>
        <dbReference type="SAM" id="Phobius"/>
    </source>
</evidence>
<comment type="caution">
    <text evidence="4">The sequence shown here is derived from an EMBL/GenBank/DDBJ whole genome shotgun (WGS) entry which is preliminary data.</text>
</comment>
<evidence type="ECO:0000313" key="4">
    <source>
        <dbReference type="EMBL" id="TYP78904.1"/>
    </source>
</evidence>
<protein>
    <submittedName>
        <fullName evidence="4">Sarcosine oxidase subunit beta</fullName>
    </submittedName>
</protein>
<keyword evidence="2" id="KW-0812">Transmembrane</keyword>
<dbReference type="PANTHER" id="PTHR13847:SF287">
    <property type="entry name" value="FAD-DEPENDENT OXIDOREDUCTASE DOMAIN-CONTAINING PROTEIN 1"/>
    <property type="match status" value="1"/>
</dbReference>